<organism evidence="2 3">
    <name type="scientific">Diaporthe ampelina</name>
    <dbReference type="NCBI Taxonomy" id="1214573"/>
    <lineage>
        <taxon>Eukaryota</taxon>
        <taxon>Fungi</taxon>
        <taxon>Dikarya</taxon>
        <taxon>Ascomycota</taxon>
        <taxon>Pezizomycotina</taxon>
        <taxon>Sordariomycetes</taxon>
        <taxon>Sordariomycetidae</taxon>
        <taxon>Diaporthales</taxon>
        <taxon>Diaporthaceae</taxon>
        <taxon>Diaporthe</taxon>
    </lineage>
</organism>
<proteinExistence type="predicted"/>
<accession>A0A0G2FLL5</accession>
<evidence type="ECO:0000313" key="3">
    <source>
        <dbReference type="Proteomes" id="UP000034680"/>
    </source>
</evidence>
<dbReference type="Proteomes" id="UP000034680">
    <property type="component" value="Unassembled WGS sequence"/>
</dbReference>
<protein>
    <submittedName>
        <fullName evidence="2">Uncharacterized protein</fullName>
    </submittedName>
</protein>
<feature type="region of interest" description="Disordered" evidence="1">
    <location>
        <begin position="63"/>
        <end position="99"/>
    </location>
</feature>
<dbReference type="AlphaFoldDB" id="A0A0G2FLL5"/>
<reference evidence="2 3" key="2">
    <citation type="submission" date="2015-05" db="EMBL/GenBank/DDBJ databases">
        <authorList>
            <person name="Morales-Cruz A."/>
            <person name="Amrine K.C."/>
            <person name="Cantu D."/>
        </authorList>
    </citation>
    <scope>NUCLEOTIDE SEQUENCE [LARGE SCALE GENOMIC DNA]</scope>
    <source>
        <strain evidence="2">DA912</strain>
    </source>
</reference>
<evidence type="ECO:0000313" key="2">
    <source>
        <dbReference type="EMBL" id="KKY35257.1"/>
    </source>
</evidence>
<evidence type="ECO:0000256" key="1">
    <source>
        <dbReference type="SAM" id="MobiDB-lite"/>
    </source>
</evidence>
<keyword evidence="3" id="KW-1185">Reference proteome</keyword>
<name>A0A0G2FLL5_9PEZI</name>
<dbReference type="STRING" id="1214573.A0A0G2FLL5"/>
<gene>
    <name evidence="2" type="ORF">UCDDA912_g04802</name>
</gene>
<dbReference type="EMBL" id="LCUC01000168">
    <property type="protein sequence ID" value="KKY35257.1"/>
    <property type="molecule type" value="Genomic_DNA"/>
</dbReference>
<dbReference type="OrthoDB" id="3497519at2759"/>
<reference evidence="2 3" key="1">
    <citation type="submission" date="2015-05" db="EMBL/GenBank/DDBJ databases">
        <title>Distinctive expansion of gene families associated with plant cell wall degradation and secondary metabolism in the genomes of grapevine trunk pathogens.</title>
        <authorList>
            <person name="Lawrence D.P."/>
            <person name="Travadon R."/>
            <person name="Rolshausen P.E."/>
            <person name="Baumgartner K."/>
        </authorList>
    </citation>
    <scope>NUCLEOTIDE SEQUENCE [LARGE SCALE GENOMIC DNA]</scope>
    <source>
        <strain evidence="2">DA912</strain>
    </source>
</reference>
<comment type="caution">
    <text evidence="2">The sequence shown here is derived from an EMBL/GenBank/DDBJ whole genome shotgun (WGS) entry which is preliminary data.</text>
</comment>
<sequence length="386" mass="43218">MARSGGGGQWQFIEFVPPWTDPEWSSRFVFTGKPGEDLVNDPQYVIYAKKGILQTQRPALRDEDAARNPTAAAKRYGVDPTQMDDPGYGNSGVTPTQGDFNVPLGNPRVTPSNQGVRAVVDKDDYDAMYSQYRNAVAGRGGYATEGDFRVVLSNVAAGNPDPALDEACDQQIANALLQYMDGADRLALQDEYQRLLFGGSTVNELVETGVWTMDKTANTDLVTPLHDPAGVVPFDSRKVYKFPGQQGEYCAREHHRAAGVTRKEHFAVYLKEDPDEFYPEVARLKEMGFESIRWICEILKECLVWELNAKYTESWGQSMPWGHQMAWTKLSMDNTTPNRPFNIRISLSVDYIWPLLVEEYSQAEKACVSFSLASSMVHELCVRSTP</sequence>